<name>A0ACA9PMM1_9GLOM</name>
<dbReference type="EMBL" id="CAJVPU010031275">
    <property type="protein sequence ID" value="CAG8716422.1"/>
    <property type="molecule type" value="Genomic_DNA"/>
</dbReference>
<sequence>ATLLDPRTKKMTPFTNRECKKARIKLKDEFKKLRRLYISSNNQLEQEILQTASKIMQNLFFEDIFEIQDQEDIVLLDEVIQYLDLAFINYNANS</sequence>
<keyword evidence="2" id="KW-1185">Reference proteome</keyword>
<protein>
    <submittedName>
        <fullName evidence="1">12538_t:CDS:1</fullName>
    </submittedName>
</protein>
<feature type="non-terminal residue" evidence="1">
    <location>
        <position position="1"/>
    </location>
</feature>
<organism evidence="1 2">
    <name type="scientific">Dentiscutata heterogama</name>
    <dbReference type="NCBI Taxonomy" id="1316150"/>
    <lineage>
        <taxon>Eukaryota</taxon>
        <taxon>Fungi</taxon>
        <taxon>Fungi incertae sedis</taxon>
        <taxon>Mucoromycota</taxon>
        <taxon>Glomeromycotina</taxon>
        <taxon>Glomeromycetes</taxon>
        <taxon>Diversisporales</taxon>
        <taxon>Gigasporaceae</taxon>
        <taxon>Dentiscutata</taxon>
    </lineage>
</organism>
<comment type="caution">
    <text evidence="1">The sequence shown here is derived from an EMBL/GenBank/DDBJ whole genome shotgun (WGS) entry which is preliminary data.</text>
</comment>
<accession>A0ACA9PMM1</accession>
<proteinExistence type="predicted"/>
<evidence type="ECO:0000313" key="2">
    <source>
        <dbReference type="Proteomes" id="UP000789702"/>
    </source>
</evidence>
<gene>
    <name evidence="1" type="ORF">DHETER_LOCUS12565</name>
</gene>
<evidence type="ECO:0000313" key="1">
    <source>
        <dbReference type="EMBL" id="CAG8716422.1"/>
    </source>
</evidence>
<dbReference type="Proteomes" id="UP000789702">
    <property type="component" value="Unassembled WGS sequence"/>
</dbReference>
<reference evidence="1" key="1">
    <citation type="submission" date="2021-06" db="EMBL/GenBank/DDBJ databases">
        <authorList>
            <person name="Kallberg Y."/>
            <person name="Tangrot J."/>
            <person name="Rosling A."/>
        </authorList>
    </citation>
    <scope>NUCLEOTIDE SEQUENCE</scope>
    <source>
        <strain evidence="1">IL203A</strain>
    </source>
</reference>